<dbReference type="EMBL" id="JAVDQD010000002">
    <property type="protein sequence ID" value="MDR6238772.1"/>
    <property type="molecule type" value="Genomic_DNA"/>
</dbReference>
<dbReference type="RefSeq" id="WP_309938280.1">
    <property type="nucleotide sequence ID" value="NZ_AP025305.1"/>
</dbReference>
<reference evidence="2" key="1">
    <citation type="submission" date="2023-07" db="EMBL/GenBank/DDBJ databases">
        <title>Genomic Encyclopedia of Type Strains, Phase IV (KMG-IV): sequencing the most valuable type-strain genomes for metagenomic binning, comparative biology and taxonomic classification.</title>
        <authorList>
            <person name="Goeker M."/>
        </authorList>
    </citation>
    <scope>NUCLEOTIDE SEQUENCE</scope>
    <source>
        <strain evidence="2">DSM 26174</strain>
    </source>
</reference>
<evidence type="ECO:0000313" key="3">
    <source>
        <dbReference type="Proteomes" id="UP001185092"/>
    </source>
</evidence>
<evidence type="ECO:0000313" key="2">
    <source>
        <dbReference type="EMBL" id="MDR6238772.1"/>
    </source>
</evidence>
<protein>
    <submittedName>
        <fullName evidence="2">Uncharacterized protein</fullName>
    </submittedName>
</protein>
<proteinExistence type="predicted"/>
<feature type="compositionally biased region" description="Polar residues" evidence="1">
    <location>
        <begin position="1"/>
        <end position="12"/>
    </location>
</feature>
<keyword evidence="3" id="KW-1185">Reference proteome</keyword>
<gene>
    <name evidence="2" type="ORF">HNQ88_001809</name>
</gene>
<evidence type="ECO:0000256" key="1">
    <source>
        <dbReference type="SAM" id="MobiDB-lite"/>
    </source>
</evidence>
<organism evidence="2 3">
    <name type="scientific">Aureibacter tunicatorum</name>
    <dbReference type="NCBI Taxonomy" id="866807"/>
    <lineage>
        <taxon>Bacteria</taxon>
        <taxon>Pseudomonadati</taxon>
        <taxon>Bacteroidota</taxon>
        <taxon>Cytophagia</taxon>
        <taxon>Cytophagales</taxon>
        <taxon>Persicobacteraceae</taxon>
        <taxon>Aureibacter</taxon>
    </lineage>
</organism>
<dbReference type="Proteomes" id="UP001185092">
    <property type="component" value="Unassembled WGS sequence"/>
</dbReference>
<feature type="region of interest" description="Disordered" evidence="1">
    <location>
        <begin position="1"/>
        <end position="20"/>
    </location>
</feature>
<accession>A0AAE3XKX7</accession>
<comment type="caution">
    <text evidence="2">The sequence shown here is derived from an EMBL/GenBank/DDBJ whole genome shotgun (WGS) entry which is preliminary data.</text>
</comment>
<name>A0AAE3XKX7_9BACT</name>
<dbReference type="AlphaFoldDB" id="A0AAE3XKX7"/>
<sequence>MFEPLLSNNKTQLAKAKSREGVTKEAPLQAMLGKEAYAHLCRKSGAGAKTGFQQEVEEQLDHYAFLKEEIQRLGDQKDGRDVPSGLQDNIFKALRLLHDLEQMIFRWKKGQLMTKASLAKSEGDDDVGVNLRILNEIQEERAFVTYYIRFFGLGLMPTYKYGLSSAQQAAYPNALNAVMSSTKRESLFMTMHAETDGAVHVETLKNQLMSSIGQLMAFPTGVKILSGLANSMQREFYTPTVDLSPQVSSRAPLSSFDVEEAALSIVPSFKSSDYFVPSEGKNESWLGRKKFAPLTFTTPYLQLAQILDEFTLKKSGMSDKRAFELLREDMHQLYQEVGLECPVDLRPVYLPVREPLTVEEKEVGDFVLIDPIGFGGVDSSSQDSNSSEGEDELMELPRLEGAHRKQRMTYHGLRVPVGKHMQKDQQEFKKLKPELDFSPDDIDWGTFHILGEQGVYGSVYGFKTLAGEDKILKFVYIKDDYLFAFSRNPEKEAFAANFVKSLGRRVDAPATLAIGKENPFLASLGASADKCPNEDVRKKLKKDITKTGQQSYRYSCLVMERMEGVTRNKLHKEYGEAPGGAQLRRISRWADVQASMGELYVYDLILGNFDRFWITIHGGNVMFNVKLDRYNNPKKTPKVTLQHGKPIKAIDQTLSSYGQHIMVKYLTEGKCLNQGKTMHEVRKNNERFEEAAKTTLEADTVPFKFQDQLQVQLAFVKDMFTRLLDNLMSGQLGHTMPIHFLQDVCGMHEDYTALEVGMIEALLRIHDKRAMLKSFSKIQFTEFSNDADYLFETCQMVDSLVSGYNRQDLDYKLFLVKSNVTGL</sequence>